<protein>
    <submittedName>
        <fullName evidence="2">Uncharacterized protein</fullName>
    </submittedName>
</protein>
<reference evidence="2 3" key="1">
    <citation type="submission" date="2012-01" db="EMBL/GenBank/DDBJ databases">
        <title>Improved High-Quality Draft sequence of Metallosphaera yellowstonensis MK1.</title>
        <authorList>
            <consortium name="US DOE Joint Genome Institute"/>
            <person name="Lucas S."/>
            <person name="Han J."/>
            <person name="Cheng J.-F."/>
            <person name="Goodwin L."/>
            <person name="Pitluck S."/>
            <person name="Peters L."/>
            <person name="Teshima H."/>
            <person name="Detter J.C."/>
            <person name="Han C."/>
            <person name="Tapia R."/>
            <person name="Land M."/>
            <person name="Hauser L."/>
            <person name="Kyrpides N."/>
            <person name="Kozubal M."/>
            <person name="Macur R.E."/>
            <person name="Jay Z."/>
            <person name="Inskeep W."/>
            <person name="Woyke T."/>
        </authorList>
    </citation>
    <scope>NUCLEOTIDE SEQUENCE [LARGE SCALE GENOMIC DNA]</scope>
    <source>
        <strain evidence="2 3">MK1</strain>
    </source>
</reference>
<sequence length="610" mass="67286">MQRLTDLFKVRWFKLVFSITFSLYFLFYQVVDRIILFQNIVLPKGVYLVVDTSTPVPPSQMPYPLWGPFISITSNYLDWAITPLSLGVSFILSFLVALNVSLYLALFRLMQMSSTHRLAASLGLLATSLSCSCELFTALIGATVSNIPFMISIGFMDTLGITLTLVAGIILTLSSLVIASEITGSRPFSWMRGNYAIAVAIILLTSYLLIPQSQTFFLVRITDMTMAGGVIAYAASKRLRLRGNPLLFWVSAGLITAEIVGFPLMVPVVSALLSLIAGAVGYLGYSTLKPWARLGLLHVVGWTLIMPGPISLILGQPIPFFNLVGDQAILFWITAWIFGTPIAWLAGIQYLQYIRDSMVNYSPTKMDLRLPPRRAQFPWQWFLLGGVAVVSQMLFFMTHPQDFLDYNGYDMVFLEAMTLASTLLITAGLVLIGYGVYELIRDRYGIPRISNKHFLIAVVIYGVLEMIATKMLVIAPSGYPYPPILLLTYGEPMYAPAVTIYIPNIIGFYIYPVSLLALISSSLLAGYIWALVFQTRRNRLGSLTAFSLITACPSCGLSAMGYVMSSLVTAASFLASTYAQIGMTLLSLSLLVGLLVYVLRTSKGTCDLKK</sequence>
<feature type="transmembrane region" description="Helical" evidence="1">
    <location>
        <begin position="545"/>
        <end position="565"/>
    </location>
</feature>
<feature type="transmembrane region" description="Helical" evidence="1">
    <location>
        <begin position="271"/>
        <end position="288"/>
    </location>
</feature>
<dbReference type="HOGENOM" id="CLU_447337_0_0_2"/>
<feature type="transmembrane region" description="Helical" evidence="1">
    <location>
        <begin position="246"/>
        <end position="265"/>
    </location>
</feature>
<feature type="transmembrane region" description="Helical" evidence="1">
    <location>
        <begin position="12"/>
        <end position="31"/>
    </location>
</feature>
<name>H2C4I0_9CREN</name>
<keyword evidence="1" id="KW-1133">Transmembrane helix</keyword>
<feature type="transmembrane region" description="Helical" evidence="1">
    <location>
        <begin position="509"/>
        <end position="533"/>
    </location>
</feature>
<proteinExistence type="predicted"/>
<evidence type="ECO:0000313" key="3">
    <source>
        <dbReference type="Proteomes" id="UP000003980"/>
    </source>
</evidence>
<feature type="transmembrane region" description="Helical" evidence="1">
    <location>
        <begin position="454"/>
        <end position="475"/>
    </location>
</feature>
<dbReference type="EMBL" id="JH597761">
    <property type="protein sequence ID" value="EHP70998.1"/>
    <property type="molecule type" value="Genomic_DNA"/>
</dbReference>
<dbReference type="AlphaFoldDB" id="H2C4I0"/>
<keyword evidence="1" id="KW-0472">Membrane</keyword>
<evidence type="ECO:0000256" key="1">
    <source>
        <dbReference type="SAM" id="Phobius"/>
    </source>
</evidence>
<feature type="transmembrane region" description="Helical" evidence="1">
    <location>
        <begin position="160"/>
        <end position="180"/>
    </location>
</feature>
<feature type="transmembrane region" description="Helical" evidence="1">
    <location>
        <begin position="192"/>
        <end position="210"/>
    </location>
</feature>
<feature type="transmembrane region" description="Helical" evidence="1">
    <location>
        <begin position="411"/>
        <end position="434"/>
    </location>
</feature>
<feature type="transmembrane region" description="Helical" evidence="1">
    <location>
        <begin position="379"/>
        <end position="399"/>
    </location>
</feature>
<feature type="transmembrane region" description="Helical" evidence="1">
    <location>
        <begin position="577"/>
        <end position="599"/>
    </location>
</feature>
<feature type="transmembrane region" description="Helical" evidence="1">
    <location>
        <begin position="216"/>
        <end position="234"/>
    </location>
</feature>
<feature type="transmembrane region" description="Helical" evidence="1">
    <location>
        <begin position="329"/>
        <end position="351"/>
    </location>
</feature>
<accession>H2C4I0</accession>
<dbReference type="STRING" id="671065.MetMK1DRAFT_00015020"/>
<dbReference type="OrthoDB" id="42646at2157"/>
<gene>
    <name evidence="2" type="ORF">MetMK1DRAFT_00015020</name>
</gene>
<keyword evidence="3" id="KW-1185">Reference proteome</keyword>
<dbReference type="eggNOG" id="arCOG09693">
    <property type="taxonomic scope" value="Archaea"/>
</dbReference>
<dbReference type="Proteomes" id="UP000003980">
    <property type="component" value="Unassembled WGS sequence"/>
</dbReference>
<feature type="transmembrane region" description="Helical" evidence="1">
    <location>
        <begin position="118"/>
        <end position="140"/>
    </location>
</feature>
<evidence type="ECO:0000313" key="2">
    <source>
        <dbReference type="EMBL" id="EHP70998.1"/>
    </source>
</evidence>
<feature type="transmembrane region" description="Helical" evidence="1">
    <location>
        <begin position="84"/>
        <end position="106"/>
    </location>
</feature>
<keyword evidence="1" id="KW-0812">Transmembrane</keyword>
<feature type="transmembrane region" description="Helical" evidence="1">
    <location>
        <begin position="295"/>
        <end position="314"/>
    </location>
</feature>
<organism evidence="2 3">
    <name type="scientific">Metallosphaera yellowstonensis MK1</name>
    <dbReference type="NCBI Taxonomy" id="671065"/>
    <lineage>
        <taxon>Archaea</taxon>
        <taxon>Thermoproteota</taxon>
        <taxon>Thermoprotei</taxon>
        <taxon>Sulfolobales</taxon>
        <taxon>Sulfolobaceae</taxon>
        <taxon>Metallosphaera</taxon>
    </lineage>
</organism>